<dbReference type="Gene3D" id="3.90.1640.10">
    <property type="entry name" value="inorganic pyrophosphatase (n-terminal core)"/>
    <property type="match status" value="1"/>
</dbReference>
<dbReference type="Pfam" id="PF01368">
    <property type="entry name" value="DHH"/>
    <property type="match status" value="1"/>
</dbReference>
<dbReference type="Pfam" id="PF21370">
    <property type="entry name" value="PAS_GdpP"/>
    <property type="match status" value="1"/>
</dbReference>
<dbReference type="Pfam" id="PF02272">
    <property type="entry name" value="DHHA1"/>
    <property type="match status" value="1"/>
</dbReference>
<sequence length="656" mass="73711">MPKIWFQRWFARHNSWSMLYVLVLTLVVAYYNWIIGFLGFIGFAALLLITLAAERNFRAEMEAYLSTLGLRVKRAVDDAVTELPYGIVLYSDQRVIEWSNRYVEVLKGLKGEGSLVGERLEEVFPKLNLHKDKHLPIELEMGGRLLQVQVVAEERLIYFTDISEMAALRARYEGERMAVGIVVLDNLEESMQGLDDQQRAGLLAKVVAHLTEWAAENGILMKRLSSERQFMVMDVQTLKALEQTRFVVLDEVRELTMESKLPVTLSMGFAAGLESIVELGQLAQSSLDIALGRGGDQVAVRVGQRLSFYGGKSNAVEKRTRVRARVIAHALRDFIRQSDAVFIMGHRNPDTDSVGSAIGVLNACRMMETEAYIVLEESNPSIDRLVAELKKDELLWSRFISKQEALEMATDDSLVIVVDTHKASMVEEPRLLQATDRIVIIDHHRRGEEFISDAVLVYLEPYASSTAELVTELLQYIHNRLHLSVLESTALLAGITVDTKHFSLRTGSRTFDAASFLRRHGADTALIQRMLKEDLKEYIEKAEVIRHAEMYYDHIAIAVTEPGRKFSQLLIAQVADTLLNMTGVLASFVISERPDGYIAISARSLGQMNVQVVMERLGGGGHLTNAAVQLQCTLDEAEKQLKQVLAEIEAEEGLFE</sequence>
<dbReference type="PANTHER" id="PTHR47618:SF2">
    <property type="entry name" value="CYCLIC-DI-AMP PHOSPHODIESTERASE GDPP"/>
    <property type="match status" value="1"/>
</dbReference>
<feature type="coiled-coil region" evidence="7">
    <location>
        <begin position="627"/>
        <end position="654"/>
    </location>
</feature>
<dbReference type="InterPro" id="IPR051319">
    <property type="entry name" value="Oligoribo/pAp-PDE_c-di-AMP_PDE"/>
</dbReference>
<proteinExistence type="inferred from homology"/>
<dbReference type="EC" id="3.1.4.-" evidence="6"/>
<dbReference type="Gene3D" id="3.30.450.20">
    <property type="entry name" value="PAS domain"/>
    <property type="match status" value="1"/>
</dbReference>
<keyword evidence="4 8" id="KW-1133">Transmembrane helix</keyword>
<evidence type="ECO:0000256" key="7">
    <source>
        <dbReference type="SAM" id="Coils"/>
    </source>
</evidence>
<keyword evidence="2 6" id="KW-1003">Cell membrane</keyword>
<dbReference type="InterPro" id="IPR049553">
    <property type="entry name" value="GdpP-like_PAS"/>
</dbReference>
<evidence type="ECO:0000313" key="11">
    <source>
        <dbReference type="Proteomes" id="UP000634529"/>
    </source>
</evidence>
<organism evidence="10 11">
    <name type="scientific">Paenibacillus arenosi</name>
    <dbReference type="NCBI Taxonomy" id="2774142"/>
    <lineage>
        <taxon>Bacteria</taxon>
        <taxon>Bacillati</taxon>
        <taxon>Bacillota</taxon>
        <taxon>Bacilli</taxon>
        <taxon>Bacillales</taxon>
        <taxon>Paenibacillaceae</taxon>
        <taxon>Paenibacillus</taxon>
    </lineage>
</organism>
<keyword evidence="5 6" id="KW-0472">Membrane</keyword>
<dbReference type="InterPro" id="IPR000160">
    <property type="entry name" value="GGDEF_dom"/>
</dbReference>
<dbReference type="InterPro" id="IPR014528">
    <property type="entry name" value="GdpP/PdeA"/>
</dbReference>
<dbReference type="EMBL" id="JACYTN010000003">
    <property type="protein sequence ID" value="MBD8497865.1"/>
    <property type="molecule type" value="Genomic_DNA"/>
</dbReference>
<evidence type="ECO:0000256" key="8">
    <source>
        <dbReference type="SAM" id="Phobius"/>
    </source>
</evidence>
<dbReference type="PIRSF" id="PIRSF026583">
    <property type="entry name" value="YybT"/>
    <property type="match status" value="1"/>
</dbReference>
<comment type="similarity">
    <text evidence="6">Belongs to the GdpP/PdeA phosphodiesterase family.</text>
</comment>
<feature type="transmembrane region" description="Helical" evidence="8">
    <location>
        <begin position="20"/>
        <end position="53"/>
    </location>
</feature>
<evidence type="ECO:0000256" key="6">
    <source>
        <dbReference type="PIRNR" id="PIRNR026583"/>
    </source>
</evidence>
<evidence type="ECO:0000313" key="10">
    <source>
        <dbReference type="EMBL" id="MBD8497865.1"/>
    </source>
</evidence>
<evidence type="ECO:0000256" key="2">
    <source>
        <dbReference type="ARBA" id="ARBA00022475"/>
    </source>
</evidence>
<comment type="caution">
    <text evidence="10">The sequence shown here is derived from an EMBL/GenBank/DDBJ whole genome shotgun (WGS) entry which is preliminary data.</text>
</comment>
<dbReference type="InterPro" id="IPR038763">
    <property type="entry name" value="DHH_sf"/>
</dbReference>
<keyword evidence="6" id="KW-0378">Hydrolase</keyword>
<evidence type="ECO:0000256" key="5">
    <source>
        <dbReference type="ARBA" id="ARBA00023136"/>
    </source>
</evidence>
<dbReference type="PANTHER" id="PTHR47618">
    <property type="entry name" value="BIFUNCTIONAL OLIGORIBONUCLEASE AND PAP PHOSPHATASE NRNA"/>
    <property type="match status" value="1"/>
</dbReference>
<dbReference type="InterPro" id="IPR003156">
    <property type="entry name" value="DHHA1_dom"/>
</dbReference>
<evidence type="ECO:0000256" key="4">
    <source>
        <dbReference type="ARBA" id="ARBA00022989"/>
    </source>
</evidence>
<keyword evidence="3 8" id="KW-0812">Transmembrane</keyword>
<name>A0ABR9AUT7_9BACL</name>
<dbReference type="InterPro" id="IPR001667">
    <property type="entry name" value="DDH_dom"/>
</dbReference>
<keyword evidence="11" id="KW-1185">Reference proteome</keyword>
<keyword evidence="7" id="KW-0175">Coiled coil</keyword>
<feature type="domain" description="GGDEF" evidence="9">
    <location>
        <begin position="149"/>
        <end position="301"/>
    </location>
</feature>
<evidence type="ECO:0000256" key="3">
    <source>
        <dbReference type="ARBA" id="ARBA00022692"/>
    </source>
</evidence>
<comment type="catalytic activity">
    <reaction evidence="6">
        <text>3',3'-c-di-AMP + H2O = 5'-O-phosphonoadenylyl-(3'-&gt;5')-adenosine + H(+)</text>
        <dbReference type="Rhea" id="RHEA:54420"/>
        <dbReference type="ChEBI" id="CHEBI:15377"/>
        <dbReference type="ChEBI" id="CHEBI:15378"/>
        <dbReference type="ChEBI" id="CHEBI:71500"/>
        <dbReference type="ChEBI" id="CHEBI:138171"/>
    </reaction>
</comment>
<comment type="subcellular location">
    <subcellularLocation>
        <location evidence="1">Cell membrane</location>
        <topology evidence="1">Multi-pass membrane protein</topology>
    </subcellularLocation>
</comment>
<protein>
    <recommendedName>
        <fullName evidence="6">Cyclic-di-AMP phosphodiesterase</fullName>
        <ecNumber evidence="6">3.1.4.-</ecNumber>
    </recommendedName>
</protein>
<dbReference type="SMART" id="SM00267">
    <property type="entry name" value="GGDEF"/>
    <property type="match status" value="1"/>
</dbReference>
<dbReference type="SUPFAM" id="SSF64182">
    <property type="entry name" value="DHH phosphoesterases"/>
    <property type="match status" value="1"/>
</dbReference>
<dbReference type="RefSeq" id="WP_192024290.1">
    <property type="nucleotide sequence ID" value="NZ_JACYTN010000003.1"/>
</dbReference>
<evidence type="ECO:0000259" key="9">
    <source>
        <dbReference type="SMART" id="SM00267"/>
    </source>
</evidence>
<comment type="function">
    <text evidence="6">Has phosphodiesterase (PDE) activity against cyclic-di-AMP (c-di-AMP).</text>
</comment>
<dbReference type="Proteomes" id="UP000634529">
    <property type="component" value="Unassembled WGS sequence"/>
</dbReference>
<accession>A0ABR9AUT7</accession>
<dbReference type="Gene3D" id="3.10.310.30">
    <property type="match status" value="1"/>
</dbReference>
<reference evidence="10 11" key="1">
    <citation type="submission" date="2020-09" db="EMBL/GenBank/DDBJ databases">
        <title>Paenibacillus sp. CAU 1523 isolated from sand of Haeundae Beach.</title>
        <authorList>
            <person name="Kim W."/>
        </authorList>
    </citation>
    <scope>NUCLEOTIDE SEQUENCE [LARGE SCALE GENOMIC DNA]</scope>
    <source>
        <strain evidence="10 11">CAU 1523</strain>
    </source>
</reference>
<gene>
    <name evidence="10" type="ORF">IFO66_06030</name>
</gene>
<evidence type="ECO:0000256" key="1">
    <source>
        <dbReference type="ARBA" id="ARBA00004651"/>
    </source>
</evidence>
<dbReference type="Pfam" id="PF24898">
    <property type="entry name" value="GGDEF_GdpP"/>
    <property type="match status" value="1"/>
</dbReference>